<evidence type="ECO:0000313" key="21">
    <source>
        <dbReference type="Proteomes" id="UP000597613"/>
    </source>
</evidence>
<keyword evidence="11" id="KW-0067">ATP-binding</keyword>
<feature type="domain" description="Tyrosine-protein kinase G-rich" evidence="19">
    <location>
        <begin position="399"/>
        <end position="471"/>
    </location>
</feature>
<keyword evidence="8 16" id="KW-0812">Transmembrane</keyword>
<dbReference type="InterPro" id="IPR003856">
    <property type="entry name" value="LPS_length_determ_N"/>
</dbReference>
<dbReference type="RefSeq" id="WP_187503049.1">
    <property type="nucleotide sequence ID" value="NZ_JACONT010000009.1"/>
</dbReference>
<evidence type="ECO:0000256" key="15">
    <source>
        <dbReference type="ARBA" id="ARBA00051245"/>
    </source>
</evidence>
<keyword evidence="14" id="KW-0829">Tyrosine-protein kinase</keyword>
<name>A0ABR7ALD7_9SPHN</name>
<accession>A0ABR7ALD7</accession>
<evidence type="ECO:0000256" key="14">
    <source>
        <dbReference type="ARBA" id="ARBA00023137"/>
    </source>
</evidence>
<dbReference type="Pfam" id="PF13807">
    <property type="entry name" value="GNVR"/>
    <property type="match status" value="1"/>
</dbReference>
<proteinExistence type="inferred from homology"/>
<keyword evidence="9" id="KW-0547">Nucleotide-binding</keyword>
<evidence type="ECO:0000256" key="5">
    <source>
        <dbReference type="ARBA" id="ARBA00022475"/>
    </source>
</evidence>
<evidence type="ECO:0000256" key="16">
    <source>
        <dbReference type="SAM" id="Phobius"/>
    </source>
</evidence>
<reference evidence="20 21" key="1">
    <citation type="submission" date="2020-08" db="EMBL/GenBank/DDBJ databases">
        <title>Putative novel bacterial strains isolated from necrotic wheat leaf tissues caused by Xanthomonas translucens.</title>
        <authorList>
            <person name="Tambong J.T."/>
        </authorList>
    </citation>
    <scope>NUCLEOTIDE SEQUENCE [LARGE SCALE GENOMIC DNA]</scope>
    <source>
        <strain evidence="21">DOAB 1063</strain>
    </source>
</reference>
<dbReference type="InterPro" id="IPR005702">
    <property type="entry name" value="Wzc-like_C"/>
</dbReference>
<evidence type="ECO:0000256" key="2">
    <source>
        <dbReference type="ARBA" id="ARBA00007316"/>
    </source>
</evidence>
<dbReference type="NCBIfam" id="TIGR01007">
    <property type="entry name" value="eps_fam"/>
    <property type="match status" value="1"/>
</dbReference>
<protein>
    <recommendedName>
        <fullName evidence="4">non-specific protein-tyrosine kinase</fullName>
        <ecNumber evidence="4">2.7.10.2</ecNumber>
    </recommendedName>
</protein>
<evidence type="ECO:0000256" key="7">
    <source>
        <dbReference type="ARBA" id="ARBA00022679"/>
    </source>
</evidence>
<keyword evidence="13 16" id="KW-0472">Membrane</keyword>
<comment type="catalytic activity">
    <reaction evidence="15">
        <text>L-tyrosyl-[protein] + ATP = O-phospho-L-tyrosyl-[protein] + ADP + H(+)</text>
        <dbReference type="Rhea" id="RHEA:10596"/>
        <dbReference type="Rhea" id="RHEA-COMP:10136"/>
        <dbReference type="Rhea" id="RHEA-COMP:20101"/>
        <dbReference type="ChEBI" id="CHEBI:15378"/>
        <dbReference type="ChEBI" id="CHEBI:30616"/>
        <dbReference type="ChEBI" id="CHEBI:46858"/>
        <dbReference type="ChEBI" id="CHEBI:61978"/>
        <dbReference type="ChEBI" id="CHEBI:456216"/>
        <dbReference type="EC" id="2.7.10.2"/>
    </reaction>
</comment>
<evidence type="ECO:0000256" key="13">
    <source>
        <dbReference type="ARBA" id="ARBA00023136"/>
    </source>
</evidence>
<keyword evidence="21" id="KW-1185">Reference proteome</keyword>
<dbReference type="InterPro" id="IPR025669">
    <property type="entry name" value="AAA_dom"/>
</dbReference>
<evidence type="ECO:0000256" key="10">
    <source>
        <dbReference type="ARBA" id="ARBA00022777"/>
    </source>
</evidence>
<dbReference type="Pfam" id="PF02706">
    <property type="entry name" value="Wzz"/>
    <property type="match status" value="1"/>
</dbReference>
<feature type="transmembrane region" description="Helical" evidence="16">
    <location>
        <begin position="46"/>
        <end position="68"/>
    </location>
</feature>
<feature type="domain" description="Polysaccharide chain length determinant N-terminal" evidence="17">
    <location>
        <begin position="30"/>
        <end position="120"/>
    </location>
</feature>
<dbReference type="EMBL" id="JACONT010000009">
    <property type="protein sequence ID" value="MBC3941277.1"/>
    <property type="molecule type" value="Genomic_DNA"/>
</dbReference>
<evidence type="ECO:0000256" key="9">
    <source>
        <dbReference type="ARBA" id="ARBA00022741"/>
    </source>
</evidence>
<dbReference type="CDD" id="cd05387">
    <property type="entry name" value="BY-kinase"/>
    <property type="match status" value="1"/>
</dbReference>
<keyword evidence="10" id="KW-0418">Kinase</keyword>
<evidence type="ECO:0000256" key="4">
    <source>
        <dbReference type="ARBA" id="ARBA00011903"/>
    </source>
</evidence>
<evidence type="ECO:0000259" key="18">
    <source>
        <dbReference type="Pfam" id="PF13614"/>
    </source>
</evidence>
<keyword evidence="6" id="KW-0997">Cell inner membrane</keyword>
<evidence type="ECO:0000256" key="3">
    <source>
        <dbReference type="ARBA" id="ARBA00008883"/>
    </source>
</evidence>
<organism evidence="20 21">
    <name type="scientific">Sphingomonas albertensis</name>
    <dbReference type="NCBI Taxonomy" id="2762591"/>
    <lineage>
        <taxon>Bacteria</taxon>
        <taxon>Pseudomonadati</taxon>
        <taxon>Pseudomonadota</taxon>
        <taxon>Alphaproteobacteria</taxon>
        <taxon>Sphingomonadales</taxon>
        <taxon>Sphingomonadaceae</taxon>
        <taxon>Sphingomonas</taxon>
    </lineage>
</organism>
<feature type="domain" description="AAA" evidence="18">
    <location>
        <begin position="548"/>
        <end position="677"/>
    </location>
</feature>
<comment type="subcellular location">
    <subcellularLocation>
        <location evidence="1">Cell inner membrane</location>
        <topology evidence="1">Multi-pass membrane protein</topology>
    </subcellularLocation>
</comment>
<dbReference type="PANTHER" id="PTHR32309">
    <property type="entry name" value="TYROSINE-PROTEIN KINASE"/>
    <property type="match status" value="1"/>
</dbReference>
<evidence type="ECO:0000313" key="20">
    <source>
        <dbReference type="EMBL" id="MBC3941277.1"/>
    </source>
</evidence>
<dbReference type="InterPro" id="IPR027417">
    <property type="entry name" value="P-loop_NTPase"/>
</dbReference>
<sequence length="731" mass="79561">MNSVTPSLSRFPDADAPLLNDVPDETKGPIDLRAVWSAAYRNRVKLLITVIVAMLLGLLITFLSTPIFRADALIQIDQQAAQILAGTDVEPSESILDGDRFLQTQIDVIKSRTLARQVAESIGLYRNNSFLEKMHITPAAEPRGSYNLVQTRREQVVDALQKNLDVELPVDSRIVTISFSSPDRQLSAQVANSFADSFIVSNIQRKFNTSAYARRFLEGQLAQTRQRLEESERAQIAYARSAGLIDASSGSSEGQSSGPKSLTTANLIQLNQAYAQAVSNRIMAEQRWREASGTALLNQPEVLSNAAVQVLIQERAKAQAEYAQNAKRYLSGYPGQTQAAAQIETLNNQISRIASGIRDGVRQQYQIALSQEKALERDLDRLKGTTLTEQGRGVQANILRREVDTNRALYDALLQRYKGVSATAGVSSNNVSIIDRADPPITPVSPRLLLNLALALFTGLLLGVGYVVLREHFDDAIRSSEDVETELGTSMIGLVPMLAAGQSPNTELQKVRSETSEAYYALRAALELATPTGAPHSLMVTSTGPSEGKSTTSYALARGFAQIGRRVILIDADMRKPAQHRNLELPNKFGLANLLARQATLQEVLQHTTTPNLDFISAGPLPVNPAELIAGLGLAKLIDQIKDDYDIILVDAPPVLGLADAPTLASHVDATLFVVQANHARGRQARIALTRLKAARAYVVGALLTKFDAKVIGHSTDYGYSYSYGQTDPRS</sequence>
<evidence type="ECO:0000259" key="19">
    <source>
        <dbReference type="Pfam" id="PF13807"/>
    </source>
</evidence>
<evidence type="ECO:0000256" key="6">
    <source>
        <dbReference type="ARBA" id="ARBA00022519"/>
    </source>
</evidence>
<keyword evidence="5" id="KW-1003">Cell membrane</keyword>
<dbReference type="InterPro" id="IPR050445">
    <property type="entry name" value="Bact_polysacc_biosynth/exp"/>
</dbReference>
<keyword evidence="7" id="KW-0808">Transferase</keyword>
<keyword evidence="12 16" id="KW-1133">Transmembrane helix</keyword>
<dbReference type="SUPFAM" id="SSF52540">
    <property type="entry name" value="P-loop containing nucleoside triphosphate hydrolases"/>
    <property type="match status" value="1"/>
</dbReference>
<comment type="similarity">
    <text evidence="2">Belongs to the CpsD/CapB family.</text>
</comment>
<evidence type="ECO:0000256" key="1">
    <source>
        <dbReference type="ARBA" id="ARBA00004429"/>
    </source>
</evidence>
<evidence type="ECO:0000256" key="8">
    <source>
        <dbReference type="ARBA" id="ARBA00022692"/>
    </source>
</evidence>
<dbReference type="Pfam" id="PF13614">
    <property type="entry name" value="AAA_31"/>
    <property type="match status" value="1"/>
</dbReference>
<comment type="similarity">
    <text evidence="3">Belongs to the etk/wzc family.</text>
</comment>
<evidence type="ECO:0000256" key="11">
    <source>
        <dbReference type="ARBA" id="ARBA00022840"/>
    </source>
</evidence>
<dbReference type="InterPro" id="IPR032807">
    <property type="entry name" value="GNVR"/>
</dbReference>
<comment type="caution">
    <text evidence="20">The sequence shown here is derived from an EMBL/GenBank/DDBJ whole genome shotgun (WGS) entry which is preliminary data.</text>
</comment>
<evidence type="ECO:0000259" key="17">
    <source>
        <dbReference type="Pfam" id="PF02706"/>
    </source>
</evidence>
<dbReference type="Gene3D" id="3.40.50.300">
    <property type="entry name" value="P-loop containing nucleotide triphosphate hydrolases"/>
    <property type="match status" value="1"/>
</dbReference>
<gene>
    <name evidence="20" type="ORF">H8S47_06195</name>
</gene>
<dbReference type="PANTHER" id="PTHR32309:SF13">
    <property type="entry name" value="FERRIC ENTEROBACTIN TRANSPORT PROTEIN FEPE"/>
    <property type="match status" value="1"/>
</dbReference>
<evidence type="ECO:0000256" key="12">
    <source>
        <dbReference type="ARBA" id="ARBA00022989"/>
    </source>
</evidence>
<dbReference type="EC" id="2.7.10.2" evidence="4"/>
<dbReference type="Proteomes" id="UP000597613">
    <property type="component" value="Unassembled WGS sequence"/>
</dbReference>